<dbReference type="AlphaFoldDB" id="A0A178W9T3"/>
<feature type="domain" description="DC1" evidence="2">
    <location>
        <begin position="204"/>
        <end position="248"/>
    </location>
</feature>
<dbReference type="InterPro" id="IPR046349">
    <property type="entry name" value="C1-like_sf"/>
</dbReference>
<dbReference type="Pfam" id="PF03107">
    <property type="entry name" value="C1_2"/>
    <property type="match status" value="3"/>
</dbReference>
<dbReference type="InterPro" id="IPR053192">
    <property type="entry name" value="Vacuole_Formation_Reg"/>
</dbReference>
<dbReference type="ExpressionAtlas" id="A0A178W9T3">
    <property type="expression patterns" value="baseline and differential"/>
</dbReference>
<dbReference type="PANTHER" id="PTHR32410">
    <property type="entry name" value="CYSTEINE/HISTIDINE-RICH C1 DOMAIN FAMILY PROTEIN"/>
    <property type="match status" value="1"/>
</dbReference>
<gene>
    <name evidence="3" type="ordered locus">AXX17_At1g55080</name>
</gene>
<sequence>MDNDRGIFHMMEKDGKLSLVYRPPIIQTRSPTSSGRIVSSDNPLLQPFFLCPIVRWKNRDFPYTIRFSSITNVPFGSIINYVRIKYVHDDHFVLPLFWCNNKEFDVNGGCSACNGSYFGTDYYFCNCNQMFHKECVESPLKIKHPFHPEHSLECYIHPPFAHNIECLCCGRIASGQVYYCSICRVLMHPICAMKTIPMVINQPKRYDHPLIFFPRQNSLTCNVCGLLRKLYSTYICAICNFVAHKDCMYSPRIIKISRHPHRLSYISSLQSRDCSCTICRQSIDSDYGAYSCAMCGDYVVHSRCTLGKDVWDGEDLENVLEEDNKLQDVTPFDIISDGVILHFLHDHHLRLEVCRLYDENKFCQACVLPIFEGNFYSCMECDFILHETCANSCCIIQHALHPHQLTLEHVEYDSYRFMCNACERFCGGFIYGCHIRECKFYLDIQKKNYFVKYAKQYVINN</sequence>
<feature type="domain" description="DC1" evidence="2">
    <location>
        <begin position="343"/>
        <end position="390"/>
    </location>
</feature>
<dbReference type="EMBL" id="LUHQ01000001">
    <property type="protein sequence ID" value="OAP14285.1"/>
    <property type="molecule type" value="Genomic_DNA"/>
</dbReference>
<reference evidence="4" key="1">
    <citation type="journal article" date="2016" name="Proc. Natl. Acad. Sci. U.S.A.">
        <title>Chromosome-level assembly of Arabidopsis thaliana Ler reveals the extent of translocation and inversion polymorphisms.</title>
        <authorList>
            <person name="Zapata L."/>
            <person name="Ding J."/>
            <person name="Willing E.M."/>
            <person name="Hartwig B."/>
            <person name="Bezdan D."/>
            <person name="Jiao W.B."/>
            <person name="Patel V."/>
            <person name="Velikkakam James G."/>
            <person name="Koornneef M."/>
            <person name="Ossowski S."/>
            <person name="Schneeberger K."/>
        </authorList>
    </citation>
    <scope>NUCLEOTIDE SEQUENCE [LARGE SCALE GENOMIC DNA]</scope>
    <source>
        <strain evidence="4">cv. Landsberg erecta</strain>
    </source>
</reference>
<dbReference type="PANTHER" id="PTHR32410:SF181">
    <property type="entry name" value="CYSTEINE_HISTIDINE-RICH C1 DOMAIN FAMILY PROTEIN"/>
    <property type="match status" value="1"/>
</dbReference>
<feature type="domain" description="DC1" evidence="2">
    <location>
        <begin position="258"/>
        <end position="304"/>
    </location>
</feature>
<evidence type="ECO:0000256" key="1">
    <source>
        <dbReference type="ARBA" id="ARBA00022737"/>
    </source>
</evidence>
<proteinExistence type="predicted"/>
<dbReference type="InterPro" id="IPR004146">
    <property type="entry name" value="DC1"/>
</dbReference>
<evidence type="ECO:0000313" key="3">
    <source>
        <dbReference type="EMBL" id="OAP14285.1"/>
    </source>
</evidence>
<accession>A0A178W9T3</accession>
<dbReference type="Proteomes" id="UP000078284">
    <property type="component" value="Chromosome 1"/>
</dbReference>
<organism evidence="3 4">
    <name type="scientific">Arabidopsis thaliana</name>
    <name type="common">Mouse-ear cress</name>
    <dbReference type="NCBI Taxonomy" id="3702"/>
    <lineage>
        <taxon>Eukaryota</taxon>
        <taxon>Viridiplantae</taxon>
        <taxon>Streptophyta</taxon>
        <taxon>Embryophyta</taxon>
        <taxon>Tracheophyta</taxon>
        <taxon>Spermatophyta</taxon>
        <taxon>Magnoliopsida</taxon>
        <taxon>eudicotyledons</taxon>
        <taxon>Gunneridae</taxon>
        <taxon>Pentapetalae</taxon>
        <taxon>rosids</taxon>
        <taxon>malvids</taxon>
        <taxon>Brassicales</taxon>
        <taxon>Brassicaceae</taxon>
        <taxon>Camelineae</taxon>
        <taxon>Arabidopsis</taxon>
    </lineage>
</organism>
<protein>
    <recommendedName>
        <fullName evidence="2">DC1 domain-containing protein</fullName>
    </recommendedName>
</protein>
<comment type="caution">
    <text evidence="3">The sequence shown here is derived from an EMBL/GenBank/DDBJ whole genome shotgun (WGS) entry which is preliminary data.</text>
</comment>
<evidence type="ECO:0000259" key="2">
    <source>
        <dbReference type="Pfam" id="PF03107"/>
    </source>
</evidence>
<keyword evidence="1" id="KW-0677">Repeat</keyword>
<name>A0A178W9T3_ARATH</name>
<evidence type="ECO:0000313" key="4">
    <source>
        <dbReference type="Proteomes" id="UP000078284"/>
    </source>
</evidence>
<dbReference type="SUPFAM" id="SSF57889">
    <property type="entry name" value="Cysteine-rich domain"/>
    <property type="match status" value="3"/>
</dbReference>